<dbReference type="OrthoDB" id="4307011at2"/>
<dbReference type="CDD" id="cd00609">
    <property type="entry name" value="AAT_like"/>
    <property type="match status" value="1"/>
</dbReference>
<dbReference type="GO" id="GO:0003677">
    <property type="term" value="F:DNA binding"/>
    <property type="evidence" value="ECO:0007669"/>
    <property type="project" value="UniProtKB-KW"/>
</dbReference>
<keyword evidence="5" id="KW-0804">Transcription</keyword>
<dbReference type="InterPro" id="IPR004839">
    <property type="entry name" value="Aminotransferase_I/II_large"/>
</dbReference>
<protein>
    <submittedName>
        <fullName evidence="7">GntR family transcriptional regulator</fullName>
    </submittedName>
</protein>
<dbReference type="SUPFAM" id="SSF53383">
    <property type="entry name" value="PLP-dependent transferases"/>
    <property type="match status" value="1"/>
</dbReference>
<name>A0A512HVE3_9ACTN</name>
<keyword evidence="4" id="KW-0238">DNA-binding</keyword>
<dbReference type="Pfam" id="PF00155">
    <property type="entry name" value="Aminotran_1_2"/>
    <property type="match status" value="1"/>
</dbReference>
<feature type="domain" description="HTH gntR-type" evidence="6">
    <location>
        <begin position="19"/>
        <end position="87"/>
    </location>
</feature>
<dbReference type="InterPro" id="IPR051446">
    <property type="entry name" value="HTH_trans_reg/aminotransferase"/>
</dbReference>
<dbReference type="RefSeq" id="WP_146827250.1">
    <property type="nucleotide sequence ID" value="NZ_BAAAYQ010000005.1"/>
</dbReference>
<dbReference type="Pfam" id="PF00392">
    <property type="entry name" value="GntR"/>
    <property type="match status" value="1"/>
</dbReference>
<dbReference type="InterPro" id="IPR036390">
    <property type="entry name" value="WH_DNA-bd_sf"/>
</dbReference>
<comment type="similarity">
    <text evidence="1">In the C-terminal section; belongs to the class-I pyridoxal-phosphate-dependent aminotransferase family.</text>
</comment>
<keyword evidence="8" id="KW-1185">Reference proteome</keyword>
<gene>
    <name evidence="7" type="ORF">AFL01nite_17070</name>
</gene>
<organism evidence="7 8">
    <name type="scientific">Aeromicrobium flavum</name>
    <dbReference type="NCBI Taxonomy" id="416568"/>
    <lineage>
        <taxon>Bacteria</taxon>
        <taxon>Bacillati</taxon>
        <taxon>Actinomycetota</taxon>
        <taxon>Actinomycetes</taxon>
        <taxon>Propionibacteriales</taxon>
        <taxon>Nocardioidaceae</taxon>
        <taxon>Aeromicrobium</taxon>
    </lineage>
</organism>
<dbReference type="PROSITE" id="PS50949">
    <property type="entry name" value="HTH_GNTR"/>
    <property type="match status" value="1"/>
</dbReference>
<dbReference type="InterPro" id="IPR015422">
    <property type="entry name" value="PyrdxlP-dep_Trfase_small"/>
</dbReference>
<evidence type="ECO:0000256" key="3">
    <source>
        <dbReference type="ARBA" id="ARBA00023015"/>
    </source>
</evidence>
<dbReference type="EMBL" id="BJZQ01000006">
    <property type="protein sequence ID" value="GEO89380.1"/>
    <property type="molecule type" value="Genomic_DNA"/>
</dbReference>
<evidence type="ECO:0000256" key="4">
    <source>
        <dbReference type="ARBA" id="ARBA00023125"/>
    </source>
</evidence>
<evidence type="ECO:0000313" key="7">
    <source>
        <dbReference type="EMBL" id="GEO89380.1"/>
    </source>
</evidence>
<proteinExistence type="inferred from homology"/>
<dbReference type="PANTHER" id="PTHR46577">
    <property type="entry name" value="HTH-TYPE TRANSCRIPTIONAL REGULATORY PROTEIN GABR"/>
    <property type="match status" value="1"/>
</dbReference>
<dbReference type="InterPro" id="IPR015424">
    <property type="entry name" value="PyrdxlP-dep_Trfase"/>
</dbReference>
<evidence type="ECO:0000259" key="6">
    <source>
        <dbReference type="PROSITE" id="PS50949"/>
    </source>
</evidence>
<dbReference type="InterPro" id="IPR036388">
    <property type="entry name" value="WH-like_DNA-bd_sf"/>
</dbReference>
<evidence type="ECO:0000256" key="1">
    <source>
        <dbReference type="ARBA" id="ARBA00005384"/>
    </source>
</evidence>
<evidence type="ECO:0000256" key="2">
    <source>
        <dbReference type="ARBA" id="ARBA00022898"/>
    </source>
</evidence>
<dbReference type="Gene3D" id="3.40.640.10">
    <property type="entry name" value="Type I PLP-dependent aspartate aminotransferase-like (Major domain)"/>
    <property type="match status" value="1"/>
</dbReference>
<keyword evidence="2" id="KW-0663">Pyridoxal phosphate</keyword>
<dbReference type="SMART" id="SM00345">
    <property type="entry name" value="HTH_GNTR"/>
    <property type="match status" value="1"/>
</dbReference>
<dbReference type="Proteomes" id="UP000321769">
    <property type="component" value="Unassembled WGS sequence"/>
</dbReference>
<reference evidence="7 8" key="1">
    <citation type="submission" date="2019-07" db="EMBL/GenBank/DDBJ databases">
        <title>Whole genome shotgun sequence of Aeromicrobium flavum NBRC 107625.</title>
        <authorList>
            <person name="Hosoyama A."/>
            <person name="Uohara A."/>
            <person name="Ohji S."/>
            <person name="Ichikawa N."/>
        </authorList>
    </citation>
    <scope>NUCLEOTIDE SEQUENCE [LARGE SCALE GENOMIC DNA]</scope>
    <source>
        <strain evidence="7 8">NBRC 107625</strain>
    </source>
</reference>
<comment type="caution">
    <text evidence="7">The sequence shown here is derived from an EMBL/GenBank/DDBJ whole genome shotgun (WGS) entry which is preliminary data.</text>
</comment>
<dbReference type="Gene3D" id="1.10.10.10">
    <property type="entry name" value="Winged helix-like DNA-binding domain superfamily/Winged helix DNA-binding domain"/>
    <property type="match status" value="1"/>
</dbReference>
<accession>A0A512HVE3</accession>
<dbReference type="Gene3D" id="3.90.1150.10">
    <property type="entry name" value="Aspartate Aminotransferase, domain 1"/>
    <property type="match status" value="1"/>
</dbReference>
<dbReference type="GO" id="GO:0030170">
    <property type="term" value="F:pyridoxal phosphate binding"/>
    <property type="evidence" value="ECO:0007669"/>
    <property type="project" value="InterPro"/>
</dbReference>
<dbReference type="InterPro" id="IPR015421">
    <property type="entry name" value="PyrdxlP-dep_Trfase_major"/>
</dbReference>
<sequence length="454" mass="49095">MTAPEELDVTATIMAAMRDFTPRGIAAAVRELIEEGTLPSMTRLPTVRVLAGELHVSASTVSDAWRLLAREGIIRSAGRNGTVVLRARGIDISDRLERSTWTVGRHGMDLASGTPDVSLLPSIAKALRDVDVASVANYQVDSVLPGLEDVVRESWSRALSPDRLTMTHGAYAGVAAVLSALLRAGDRVVVENPSIPGVIDLVELHGGVPMPVGLDEHGIRPESLASALTTRPAVLILQPRGQNPTGVSMTWERAEELAAVLESSRTIVIEDDHCGAVSTAELTSLARWLPDRVVRIQSFSKSHGPDLRLAAMGAPREIMHRMELNRRLGGGWESMLLQRVLHELLTDPESIHAITHARRTYKLRHDLLASACREQGLETYGSDGLNLWVRVDNESRAMRRLASEDIGVCPGSPLTWDSPVNDHIRITTGVMPEAQAPRVAALLAGSAVAEPRIA</sequence>
<dbReference type="CDD" id="cd07377">
    <property type="entry name" value="WHTH_GntR"/>
    <property type="match status" value="1"/>
</dbReference>
<dbReference type="AlphaFoldDB" id="A0A512HVE3"/>
<dbReference type="InterPro" id="IPR000524">
    <property type="entry name" value="Tscrpt_reg_HTH_GntR"/>
</dbReference>
<dbReference type="PANTHER" id="PTHR46577:SF1">
    <property type="entry name" value="HTH-TYPE TRANSCRIPTIONAL REGULATORY PROTEIN GABR"/>
    <property type="match status" value="1"/>
</dbReference>
<dbReference type="SUPFAM" id="SSF46785">
    <property type="entry name" value="Winged helix' DNA-binding domain"/>
    <property type="match status" value="1"/>
</dbReference>
<evidence type="ECO:0000256" key="5">
    <source>
        <dbReference type="ARBA" id="ARBA00023163"/>
    </source>
</evidence>
<evidence type="ECO:0000313" key="8">
    <source>
        <dbReference type="Proteomes" id="UP000321769"/>
    </source>
</evidence>
<keyword evidence="3" id="KW-0805">Transcription regulation</keyword>
<dbReference type="GO" id="GO:0003700">
    <property type="term" value="F:DNA-binding transcription factor activity"/>
    <property type="evidence" value="ECO:0007669"/>
    <property type="project" value="InterPro"/>
</dbReference>